<dbReference type="RefSeq" id="WP_111880011.1">
    <property type="nucleotide sequence ID" value="NZ_CBCSGC010000044.1"/>
</dbReference>
<keyword evidence="10" id="KW-0966">Cell projection</keyword>
<evidence type="ECO:0000256" key="6">
    <source>
        <dbReference type="RuleBase" id="RU362116"/>
    </source>
</evidence>
<dbReference type="InterPro" id="IPR010930">
    <property type="entry name" value="Flg_bb/hook_C_dom"/>
</dbReference>
<dbReference type="Proteomes" id="UP000248856">
    <property type="component" value="Unassembled WGS sequence"/>
</dbReference>
<dbReference type="Pfam" id="PF06429">
    <property type="entry name" value="Flg_bbr_C"/>
    <property type="match status" value="1"/>
</dbReference>
<keyword evidence="10" id="KW-0969">Cilium</keyword>
<evidence type="ECO:0000256" key="1">
    <source>
        <dbReference type="ARBA" id="ARBA00004117"/>
    </source>
</evidence>
<dbReference type="AlphaFoldDB" id="A0A328YX74"/>
<evidence type="ECO:0000259" key="9">
    <source>
        <dbReference type="Pfam" id="PF22692"/>
    </source>
</evidence>
<comment type="subcellular location">
    <subcellularLocation>
        <location evidence="1 6">Bacterial flagellum basal body</location>
    </subcellularLocation>
</comment>
<evidence type="ECO:0000259" key="8">
    <source>
        <dbReference type="Pfam" id="PF06429"/>
    </source>
</evidence>
<dbReference type="PANTHER" id="PTHR30435:SF18">
    <property type="entry name" value="FLAGELLAR BASAL-BODY ROD PROTEIN FLGF"/>
    <property type="match status" value="1"/>
</dbReference>
<protein>
    <recommendedName>
        <fullName evidence="5 6">Flagellar basal-body rod protein FlgF</fullName>
    </recommendedName>
</protein>
<keyword evidence="10" id="KW-0282">Flagellum</keyword>
<accession>A0A328YX74</accession>
<dbReference type="Pfam" id="PF00460">
    <property type="entry name" value="Flg_bb_rod"/>
    <property type="match status" value="1"/>
</dbReference>
<comment type="subunit">
    <text evidence="4 6">The basal body constitutes a major portion of the flagellar organelle and consists of five rings (E,L,P,S, and M) mounted on a central rod. The rod consists of about 26 subunits of FlgG in the distal portion, and FlgB, FlgC and FlgF are thought to build up the proximal portion of the rod with about 6 subunits each.</text>
</comment>
<evidence type="ECO:0000256" key="5">
    <source>
        <dbReference type="ARBA" id="ARBA00040228"/>
    </source>
</evidence>
<feature type="domain" description="Flagellar basal-body/hook protein C-terminal" evidence="8">
    <location>
        <begin position="201"/>
        <end position="243"/>
    </location>
</feature>
<dbReference type="PANTHER" id="PTHR30435">
    <property type="entry name" value="FLAGELLAR PROTEIN"/>
    <property type="match status" value="1"/>
</dbReference>
<reference evidence="10 11" key="1">
    <citation type="submission" date="2018-06" db="EMBL/GenBank/DDBJ databases">
        <title>Genomic Encyclopedia of Archaeal and Bacterial Type Strains, Phase II (KMG-II): from individual species to whole genera.</title>
        <authorList>
            <person name="Goeker M."/>
        </authorList>
    </citation>
    <scope>NUCLEOTIDE SEQUENCE [LARGE SCALE GENOMIC DNA]</scope>
    <source>
        <strain evidence="10 11">CFPB 3232</strain>
    </source>
</reference>
<dbReference type="OrthoDB" id="9804559at2"/>
<evidence type="ECO:0000256" key="2">
    <source>
        <dbReference type="ARBA" id="ARBA00009677"/>
    </source>
</evidence>
<feature type="domain" description="Flagellar basal body rod protein N-terminal" evidence="7">
    <location>
        <begin position="5"/>
        <end position="35"/>
    </location>
</feature>
<dbReference type="SUPFAM" id="SSF117143">
    <property type="entry name" value="Flagellar hook protein flgE"/>
    <property type="match status" value="1"/>
</dbReference>
<dbReference type="Pfam" id="PF22692">
    <property type="entry name" value="LlgE_F_G_D1"/>
    <property type="match status" value="1"/>
</dbReference>
<evidence type="ECO:0000256" key="3">
    <source>
        <dbReference type="ARBA" id="ARBA00023143"/>
    </source>
</evidence>
<organism evidence="10 11">
    <name type="scientific">Paracidovorax anthurii</name>
    <dbReference type="NCBI Taxonomy" id="78229"/>
    <lineage>
        <taxon>Bacteria</taxon>
        <taxon>Pseudomonadati</taxon>
        <taxon>Pseudomonadota</taxon>
        <taxon>Betaproteobacteria</taxon>
        <taxon>Burkholderiales</taxon>
        <taxon>Comamonadaceae</taxon>
        <taxon>Paracidovorax</taxon>
    </lineage>
</organism>
<dbReference type="InterPro" id="IPR037925">
    <property type="entry name" value="FlgE/F/G-like"/>
</dbReference>
<gene>
    <name evidence="10" type="ORF">AX018_104214</name>
</gene>
<dbReference type="InterPro" id="IPR020013">
    <property type="entry name" value="Flagellar_FlgE/F/G"/>
</dbReference>
<dbReference type="GO" id="GO:0071978">
    <property type="term" value="P:bacterial-type flagellum-dependent swarming motility"/>
    <property type="evidence" value="ECO:0007669"/>
    <property type="project" value="TreeGrafter"/>
</dbReference>
<keyword evidence="3 6" id="KW-0975">Bacterial flagellum</keyword>
<keyword evidence="11" id="KW-1185">Reference proteome</keyword>
<comment type="similarity">
    <text evidence="2 6">Belongs to the flagella basal body rod proteins family.</text>
</comment>
<dbReference type="NCBIfam" id="TIGR03506">
    <property type="entry name" value="FlgEFG_subfam"/>
    <property type="match status" value="1"/>
</dbReference>
<dbReference type="GO" id="GO:0030694">
    <property type="term" value="C:bacterial-type flagellum basal body, rod"/>
    <property type="evidence" value="ECO:0007669"/>
    <property type="project" value="UniProtKB-UniRule"/>
</dbReference>
<dbReference type="InterPro" id="IPR001444">
    <property type="entry name" value="Flag_bb_rod_N"/>
</dbReference>
<comment type="caution">
    <text evidence="10">The sequence shown here is derived from an EMBL/GenBank/DDBJ whole genome shotgun (WGS) entry which is preliminary data.</text>
</comment>
<dbReference type="NCBIfam" id="NF009280">
    <property type="entry name" value="PRK12640.1"/>
    <property type="match status" value="1"/>
</dbReference>
<dbReference type="EMBL" id="QLTA01000042">
    <property type="protein sequence ID" value="RAR76832.1"/>
    <property type="molecule type" value="Genomic_DNA"/>
</dbReference>
<evidence type="ECO:0000256" key="4">
    <source>
        <dbReference type="ARBA" id="ARBA00038560"/>
    </source>
</evidence>
<sequence>MDALIYTVMSGAERSLRAQQVHANNLANLETAGFRANLEQATSDTVPGYGYDSRHMSRMQAQAVSAREGAVRATGRDLDAAIAGPGYFAVEWQGGAGQVQEAYTRAGHFDIDAEGTLTVNGRPVLGEGGPIVVPQYERIAIGEDGSVLVQNPGQQTLQVVDRLKLVNPAPGDVTKNTAGLIVARSGEALPADDTVRLRPAHLEGSNVSAVEEMVAVMDISREFEVQMKLYRSADGMAESGNRLLRE</sequence>
<proteinExistence type="inferred from homology"/>
<feature type="domain" description="Flagellar hook protein FlgE/F/G-like D1" evidence="9">
    <location>
        <begin position="81"/>
        <end position="148"/>
    </location>
</feature>
<evidence type="ECO:0000313" key="11">
    <source>
        <dbReference type="Proteomes" id="UP000248856"/>
    </source>
</evidence>
<evidence type="ECO:0000313" key="10">
    <source>
        <dbReference type="EMBL" id="RAR76832.1"/>
    </source>
</evidence>
<name>A0A328YX74_9BURK</name>
<dbReference type="InterPro" id="IPR053967">
    <property type="entry name" value="LlgE_F_G-like_D1"/>
</dbReference>
<evidence type="ECO:0000259" key="7">
    <source>
        <dbReference type="Pfam" id="PF00460"/>
    </source>
</evidence>